<evidence type="ECO:0000313" key="2">
    <source>
        <dbReference type="Proteomes" id="UP000078459"/>
    </source>
</evidence>
<name>A0A179DAR4_9SPHI</name>
<dbReference type="STRING" id="1826909.A5893_15185"/>
<protein>
    <submittedName>
        <fullName evidence="1">Uncharacterized protein</fullName>
    </submittedName>
</protein>
<evidence type="ECO:0000313" key="1">
    <source>
        <dbReference type="EMBL" id="OAQ38145.1"/>
    </source>
</evidence>
<sequence>MTGIHGNPFINWKKLKVKYKNTEYEFLVKAIIVGNMPENIAYELKYIDKSFKIAFSDSNWIRLDKYDEFASHVGKIISEKVILNEKAIQIENYKAEKEALRKFRSEGQKWGKQFKGNKEDDH</sequence>
<accession>A0A179DAR4</accession>
<gene>
    <name evidence="1" type="ORF">A5893_15185</name>
</gene>
<dbReference type="Proteomes" id="UP000078459">
    <property type="component" value="Unassembled WGS sequence"/>
</dbReference>
<reference evidence="1 2" key="1">
    <citation type="submission" date="2016-04" db="EMBL/GenBank/DDBJ databases">
        <authorList>
            <person name="Evans L.H."/>
            <person name="Alamgir A."/>
            <person name="Owens N."/>
            <person name="Weber N.D."/>
            <person name="Virtaneva K."/>
            <person name="Barbian K."/>
            <person name="Babar A."/>
            <person name="Rosenke K."/>
        </authorList>
    </citation>
    <scope>NUCLEOTIDE SEQUENCE [LARGE SCALE GENOMIC DNA]</scope>
    <source>
        <strain evidence="1 2">CCM 8644</strain>
    </source>
</reference>
<reference evidence="1 2" key="2">
    <citation type="submission" date="2016-06" db="EMBL/GenBank/DDBJ databases">
        <title>Pedobacter psychrophilus sp. nov., isolated from Antarctic fragmentary rock.</title>
        <authorList>
            <person name="Svec P."/>
        </authorList>
    </citation>
    <scope>NUCLEOTIDE SEQUENCE [LARGE SCALE GENOMIC DNA]</scope>
    <source>
        <strain evidence="1 2">CCM 8644</strain>
    </source>
</reference>
<dbReference type="EMBL" id="LWHJ01000031">
    <property type="protein sequence ID" value="OAQ38145.1"/>
    <property type="molecule type" value="Genomic_DNA"/>
</dbReference>
<dbReference type="RefSeq" id="WP_068823538.1">
    <property type="nucleotide sequence ID" value="NZ_LWHJ01000031.1"/>
</dbReference>
<keyword evidence="2" id="KW-1185">Reference proteome</keyword>
<organism evidence="1 2">
    <name type="scientific">Pedobacter psychrophilus</name>
    <dbReference type="NCBI Taxonomy" id="1826909"/>
    <lineage>
        <taxon>Bacteria</taxon>
        <taxon>Pseudomonadati</taxon>
        <taxon>Bacteroidota</taxon>
        <taxon>Sphingobacteriia</taxon>
        <taxon>Sphingobacteriales</taxon>
        <taxon>Sphingobacteriaceae</taxon>
        <taxon>Pedobacter</taxon>
    </lineage>
</organism>
<dbReference type="AlphaFoldDB" id="A0A179DAR4"/>
<comment type="caution">
    <text evidence="1">The sequence shown here is derived from an EMBL/GenBank/DDBJ whole genome shotgun (WGS) entry which is preliminary data.</text>
</comment>
<proteinExistence type="predicted"/>